<reference evidence="2" key="1">
    <citation type="submission" date="2022-11" db="UniProtKB">
        <authorList>
            <consortium name="WormBaseParasite"/>
        </authorList>
    </citation>
    <scope>IDENTIFICATION</scope>
</reference>
<protein>
    <submittedName>
        <fullName evidence="2">Uncharacterized protein</fullName>
    </submittedName>
</protein>
<organism evidence="1 2">
    <name type="scientific">Ditylenchus dipsaci</name>
    <dbReference type="NCBI Taxonomy" id="166011"/>
    <lineage>
        <taxon>Eukaryota</taxon>
        <taxon>Metazoa</taxon>
        <taxon>Ecdysozoa</taxon>
        <taxon>Nematoda</taxon>
        <taxon>Chromadorea</taxon>
        <taxon>Rhabditida</taxon>
        <taxon>Tylenchina</taxon>
        <taxon>Tylenchomorpha</taxon>
        <taxon>Sphaerularioidea</taxon>
        <taxon>Anguinidae</taxon>
        <taxon>Anguininae</taxon>
        <taxon>Ditylenchus</taxon>
    </lineage>
</organism>
<dbReference type="AlphaFoldDB" id="A0A915CWE8"/>
<proteinExistence type="predicted"/>
<dbReference type="Proteomes" id="UP000887574">
    <property type="component" value="Unplaced"/>
</dbReference>
<accession>A0A915CWE8</accession>
<keyword evidence="1" id="KW-1185">Reference proteome</keyword>
<sequence length="81" mass="9346">MDKSVLNDFVQLVEKLLHLEALELDIFDMAKQTWIDELFEVISRKCLGLKHLGLNLFHDSPVKGDKFIHTGEQVHSDTHAF</sequence>
<dbReference type="WBParaSite" id="jg13316">
    <property type="protein sequence ID" value="jg13316"/>
    <property type="gene ID" value="jg13316"/>
</dbReference>
<evidence type="ECO:0000313" key="1">
    <source>
        <dbReference type="Proteomes" id="UP000887574"/>
    </source>
</evidence>
<name>A0A915CWE8_9BILA</name>
<evidence type="ECO:0000313" key="2">
    <source>
        <dbReference type="WBParaSite" id="jg13316"/>
    </source>
</evidence>